<dbReference type="Proteomes" id="UP001172645">
    <property type="component" value="Unassembled WGS sequence"/>
</dbReference>
<proteinExistence type="predicted"/>
<evidence type="ECO:0000313" key="2">
    <source>
        <dbReference type="Proteomes" id="UP001172645"/>
    </source>
</evidence>
<protein>
    <recommendedName>
        <fullName evidence="3">HNH endonuclease</fullName>
    </recommendedName>
</protein>
<sequence length="94" mass="10686">MSHGTTHEMRHRKGISLLPIGHDDYQRTLGSLPQWYELNAVCSTCHRTVHVDRYEMARRFGGDRKVGSLANKLVCQGCGNRQGNMLMIGMMPRD</sequence>
<keyword evidence="2" id="KW-1185">Reference proteome</keyword>
<evidence type="ECO:0000313" key="1">
    <source>
        <dbReference type="EMBL" id="MDL2400113.1"/>
    </source>
</evidence>
<dbReference type="EMBL" id="JARFYM010000010">
    <property type="protein sequence ID" value="MDL2400113.1"/>
    <property type="molecule type" value="Genomic_DNA"/>
</dbReference>
<accession>A0ABT7JWI3</accession>
<evidence type="ECO:0008006" key="3">
    <source>
        <dbReference type="Google" id="ProtNLM"/>
    </source>
</evidence>
<organism evidence="1 2">
    <name type="scientific">Rhizobium mayense</name>
    <dbReference type="NCBI Taxonomy" id="1312184"/>
    <lineage>
        <taxon>Bacteria</taxon>
        <taxon>Pseudomonadati</taxon>
        <taxon>Pseudomonadota</taxon>
        <taxon>Alphaproteobacteria</taxon>
        <taxon>Hyphomicrobiales</taxon>
        <taxon>Rhizobiaceae</taxon>
        <taxon>Rhizobium/Agrobacterium group</taxon>
        <taxon>Rhizobium</taxon>
    </lineage>
</organism>
<comment type="caution">
    <text evidence="1">The sequence shown here is derived from an EMBL/GenBank/DDBJ whole genome shotgun (WGS) entry which is preliminary data.</text>
</comment>
<reference evidence="1" key="1">
    <citation type="submission" date="2023-06" db="EMBL/GenBank/DDBJ databases">
        <title>Phylogenetic Diversity of Rhizobium strains.</title>
        <authorList>
            <person name="Moura F.T."/>
            <person name="Helene L.C.F."/>
            <person name="Hungria M."/>
        </authorList>
    </citation>
    <scope>NUCLEOTIDE SEQUENCE</scope>
    <source>
        <strain evidence="1">CCGE526</strain>
    </source>
</reference>
<gene>
    <name evidence="1" type="ORF">PY649_14490</name>
</gene>
<dbReference type="RefSeq" id="WP_285869174.1">
    <property type="nucleotide sequence ID" value="NZ_JARFYM010000010.1"/>
</dbReference>
<name>A0ABT7JWI3_9HYPH</name>